<comment type="caution">
    <text evidence="1">The sequence shown here is derived from an EMBL/GenBank/DDBJ whole genome shotgun (WGS) entry which is preliminary data.</text>
</comment>
<protein>
    <submittedName>
        <fullName evidence="1">Uncharacterized protein</fullName>
    </submittedName>
</protein>
<organism evidence="1 2">
    <name type="scientific">Parelaphostrongylus tenuis</name>
    <name type="common">Meningeal worm</name>
    <dbReference type="NCBI Taxonomy" id="148309"/>
    <lineage>
        <taxon>Eukaryota</taxon>
        <taxon>Metazoa</taxon>
        <taxon>Ecdysozoa</taxon>
        <taxon>Nematoda</taxon>
        <taxon>Chromadorea</taxon>
        <taxon>Rhabditida</taxon>
        <taxon>Rhabditina</taxon>
        <taxon>Rhabditomorpha</taxon>
        <taxon>Strongyloidea</taxon>
        <taxon>Metastrongylidae</taxon>
        <taxon>Parelaphostrongylus</taxon>
    </lineage>
</organism>
<dbReference type="AlphaFoldDB" id="A0AAD5RBC8"/>
<sequence length="50" mass="5631">MYNASWVPERRTTCQCLILNALNCLNFECFKRIGRNGPAEELIGTGISLL</sequence>
<dbReference type="EMBL" id="JAHQIW010007239">
    <property type="protein sequence ID" value="KAJ1373228.1"/>
    <property type="molecule type" value="Genomic_DNA"/>
</dbReference>
<accession>A0AAD5RBC8</accession>
<name>A0AAD5RBC8_PARTN</name>
<keyword evidence="2" id="KW-1185">Reference proteome</keyword>
<gene>
    <name evidence="1" type="ORF">KIN20_035587</name>
</gene>
<proteinExistence type="predicted"/>
<reference evidence="1" key="1">
    <citation type="submission" date="2021-06" db="EMBL/GenBank/DDBJ databases">
        <title>Parelaphostrongylus tenuis whole genome reference sequence.</title>
        <authorList>
            <person name="Garwood T.J."/>
            <person name="Larsen P.A."/>
            <person name="Fountain-Jones N.M."/>
            <person name="Garbe J.R."/>
            <person name="Macchietto M.G."/>
            <person name="Kania S.A."/>
            <person name="Gerhold R.W."/>
            <person name="Richards J.E."/>
            <person name="Wolf T.M."/>
        </authorList>
    </citation>
    <scope>NUCLEOTIDE SEQUENCE</scope>
    <source>
        <strain evidence="1">MNPRO001-30</strain>
        <tissue evidence="1">Meninges</tissue>
    </source>
</reference>
<evidence type="ECO:0000313" key="2">
    <source>
        <dbReference type="Proteomes" id="UP001196413"/>
    </source>
</evidence>
<evidence type="ECO:0000313" key="1">
    <source>
        <dbReference type="EMBL" id="KAJ1373228.1"/>
    </source>
</evidence>
<dbReference type="Proteomes" id="UP001196413">
    <property type="component" value="Unassembled WGS sequence"/>
</dbReference>